<gene>
    <name evidence="1" type="ORF">UFOPK1493_03161</name>
</gene>
<dbReference type="AlphaFoldDB" id="A0A6J6F0Z8"/>
<sequence>MGKPVAFEASAELRDTRGFISMTTCSPVTGLTANCTLLPPVSTPTRRMQANAASRICWYSTSVRVCAGATVIESPVCTPIGSTFSIEQMITQLSARSRMTSSSYSFQPAMLFSIRISLIGLAARPFAATDSNSSGVAAMPVPRPPRM</sequence>
<reference evidence="1" key="1">
    <citation type="submission" date="2020-05" db="EMBL/GenBank/DDBJ databases">
        <authorList>
            <person name="Chiriac C."/>
            <person name="Salcher M."/>
            <person name="Ghai R."/>
            <person name="Kavagutti S V."/>
        </authorList>
    </citation>
    <scope>NUCLEOTIDE SEQUENCE</scope>
</reference>
<organism evidence="1">
    <name type="scientific">freshwater metagenome</name>
    <dbReference type="NCBI Taxonomy" id="449393"/>
    <lineage>
        <taxon>unclassified sequences</taxon>
        <taxon>metagenomes</taxon>
        <taxon>ecological metagenomes</taxon>
    </lineage>
</organism>
<proteinExistence type="predicted"/>
<evidence type="ECO:0000313" key="1">
    <source>
        <dbReference type="EMBL" id="CAB4582116.1"/>
    </source>
</evidence>
<dbReference type="EMBL" id="CAEZSR010000161">
    <property type="protein sequence ID" value="CAB4582116.1"/>
    <property type="molecule type" value="Genomic_DNA"/>
</dbReference>
<accession>A0A6J6F0Z8</accession>
<name>A0A6J6F0Z8_9ZZZZ</name>
<protein>
    <submittedName>
        <fullName evidence="1">Unannotated protein</fullName>
    </submittedName>
</protein>